<dbReference type="EMBL" id="LAOA01000124">
    <property type="protein sequence ID" value="KJV71973.1"/>
    <property type="molecule type" value="Genomic_DNA"/>
</dbReference>
<evidence type="ECO:0000313" key="2">
    <source>
        <dbReference type="Proteomes" id="UP000033671"/>
    </source>
</evidence>
<sequence>MYQELGEGLAFIKHLTHQMKGNLRVKEQIIM</sequence>
<comment type="caution">
    <text evidence="1">The sequence shown here is derived from an EMBL/GenBank/DDBJ whole genome shotgun (WGS) entry which is preliminary data.</text>
</comment>
<proteinExistence type="predicted"/>
<reference evidence="1 2" key="1">
    <citation type="submission" date="2015-01" db="EMBL/GenBank/DDBJ databases">
        <title>Genome Sequencing of Rickettsiales.</title>
        <authorList>
            <person name="Daugherty S.C."/>
            <person name="Su Q."/>
            <person name="Abolude K."/>
            <person name="Beier-Sexton M."/>
            <person name="Carlyon J.A."/>
            <person name="Carter R."/>
            <person name="Day N.P."/>
            <person name="Dumler S.J."/>
            <person name="Dyachenko V."/>
            <person name="Godinez A."/>
            <person name="Kurtti T.J."/>
            <person name="Lichay M."/>
            <person name="Mullins K.E."/>
            <person name="Ott S."/>
            <person name="Pappas-Brown V."/>
            <person name="Paris D.H."/>
            <person name="Patel P."/>
            <person name="Richards A.L."/>
            <person name="Sadzewicz L."/>
            <person name="Sears K."/>
            <person name="Seidman D."/>
            <person name="Sengamalay N."/>
            <person name="Stenos J."/>
            <person name="Tallon L.J."/>
            <person name="Vincent G."/>
            <person name="Fraser C.M."/>
            <person name="Munderloh U."/>
            <person name="Dunning-Hotopp J.C."/>
        </authorList>
    </citation>
    <scope>NUCLEOTIDE SEQUENCE [LARGE SCALE GENOMIC DNA]</scope>
    <source>
        <strain evidence="1 2">TA716</strain>
    </source>
</reference>
<gene>
    <name evidence="1" type="ORF">OTSTA716_2092</name>
</gene>
<name>A0A0F3NVA0_ORITS</name>
<evidence type="ECO:0000313" key="1">
    <source>
        <dbReference type="EMBL" id="KJV71973.1"/>
    </source>
</evidence>
<accession>A0A0F3NVA0</accession>
<dbReference type="PATRIC" id="fig|1359175.3.peg.398"/>
<organism evidence="1 2">
    <name type="scientific">Orientia tsutsugamushi str. TA716</name>
    <dbReference type="NCBI Taxonomy" id="1359175"/>
    <lineage>
        <taxon>Bacteria</taxon>
        <taxon>Pseudomonadati</taxon>
        <taxon>Pseudomonadota</taxon>
        <taxon>Alphaproteobacteria</taxon>
        <taxon>Rickettsiales</taxon>
        <taxon>Rickettsiaceae</taxon>
        <taxon>Rickettsieae</taxon>
        <taxon>Orientia</taxon>
    </lineage>
</organism>
<dbReference type="AlphaFoldDB" id="A0A0F3NVA0"/>
<protein>
    <submittedName>
        <fullName evidence="1">Uncharacterized protein</fullName>
    </submittedName>
</protein>
<dbReference type="Proteomes" id="UP000033671">
    <property type="component" value="Unassembled WGS sequence"/>
</dbReference>